<dbReference type="RefSeq" id="WP_289364805.1">
    <property type="nucleotide sequence ID" value="NZ_JAUCBP010000007.1"/>
</dbReference>
<sequence>MKTTIVVSLLLFASSNLFLTRTVHAALITFDNTTASTTNPYLRATKTYLEDDFLFTFLGKDTNYLDSKYVGFDGLTEFNGDVLQFGCCRYSTVTITHKDNLAFNLNSFYSGTTKSSPNDQGDLFFRATYSNGSIVDSQRFIANRRMLQTFAQLQNITSLIISRNLYDAVIENSFPVIDDLDLSLYTAPRIAALNFTPQLAISNELTEVPAMAMMLIGVLALRRRR</sequence>
<evidence type="ECO:0000313" key="2">
    <source>
        <dbReference type="EMBL" id="MDM7860509.1"/>
    </source>
</evidence>
<gene>
    <name evidence="2" type="ORF">QTP81_07860</name>
</gene>
<feature type="signal peptide" evidence="1">
    <location>
        <begin position="1"/>
        <end position="25"/>
    </location>
</feature>
<evidence type="ECO:0000256" key="1">
    <source>
        <dbReference type="SAM" id="SignalP"/>
    </source>
</evidence>
<evidence type="ECO:0008006" key="4">
    <source>
        <dbReference type="Google" id="ProtNLM"/>
    </source>
</evidence>
<dbReference type="Proteomes" id="UP001234343">
    <property type="component" value="Unassembled WGS sequence"/>
</dbReference>
<reference evidence="2 3" key="1">
    <citation type="submission" date="2023-06" db="EMBL/GenBank/DDBJ databases">
        <title>Alteromonas sp. ASW11-36 isolated from intertidal sand.</title>
        <authorList>
            <person name="Li Y."/>
        </authorList>
    </citation>
    <scope>NUCLEOTIDE SEQUENCE [LARGE SCALE GENOMIC DNA]</scope>
    <source>
        <strain evidence="2 3">ASW11-36</strain>
    </source>
</reference>
<name>A0ABT7SWY1_9ALTE</name>
<organism evidence="2 3">
    <name type="scientific">Alteromonas arenosi</name>
    <dbReference type="NCBI Taxonomy" id="3055817"/>
    <lineage>
        <taxon>Bacteria</taxon>
        <taxon>Pseudomonadati</taxon>
        <taxon>Pseudomonadota</taxon>
        <taxon>Gammaproteobacteria</taxon>
        <taxon>Alteromonadales</taxon>
        <taxon>Alteromonadaceae</taxon>
        <taxon>Alteromonas/Salinimonas group</taxon>
        <taxon>Alteromonas</taxon>
    </lineage>
</organism>
<evidence type="ECO:0000313" key="3">
    <source>
        <dbReference type="Proteomes" id="UP001234343"/>
    </source>
</evidence>
<accession>A0ABT7SWY1</accession>
<comment type="caution">
    <text evidence="2">The sequence shown here is derived from an EMBL/GenBank/DDBJ whole genome shotgun (WGS) entry which is preliminary data.</text>
</comment>
<proteinExistence type="predicted"/>
<protein>
    <recommendedName>
        <fullName evidence="4">PEP-CTERM sorting domain-containing protein</fullName>
    </recommendedName>
</protein>
<dbReference type="EMBL" id="JAUCBP010000007">
    <property type="protein sequence ID" value="MDM7860509.1"/>
    <property type="molecule type" value="Genomic_DNA"/>
</dbReference>
<keyword evidence="1" id="KW-0732">Signal</keyword>
<keyword evidence="3" id="KW-1185">Reference proteome</keyword>
<feature type="chain" id="PRO_5046941973" description="PEP-CTERM sorting domain-containing protein" evidence="1">
    <location>
        <begin position="26"/>
        <end position="225"/>
    </location>
</feature>